<protein>
    <recommendedName>
        <fullName evidence="6">Choline transporter-like protein</fullName>
    </recommendedName>
</protein>
<dbReference type="GO" id="GO:0022857">
    <property type="term" value="F:transmembrane transporter activity"/>
    <property type="evidence" value="ECO:0007669"/>
    <property type="project" value="UniProtKB-UniRule"/>
</dbReference>
<evidence type="ECO:0000256" key="6">
    <source>
        <dbReference type="RuleBase" id="RU368066"/>
    </source>
</evidence>
<reference evidence="8 9" key="1">
    <citation type="journal article" date="2024" name="Nat. Commun.">
        <title>Phylogenomics reveals the evolutionary origins of lichenization in chlorophyte algae.</title>
        <authorList>
            <person name="Puginier C."/>
            <person name="Libourel C."/>
            <person name="Otte J."/>
            <person name="Skaloud P."/>
            <person name="Haon M."/>
            <person name="Grisel S."/>
            <person name="Petersen M."/>
            <person name="Berrin J.G."/>
            <person name="Delaux P.M."/>
            <person name="Dal Grande F."/>
            <person name="Keller J."/>
        </authorList>
    </citation>
    <scope>NUCLEOTIDE SEQUENCE [LARGE SCALE GENOMIC DNA]</scope>
    <source>
        <strain evidence="8 9">SAG 2523</strain>
    </source>
</reference>
<feature type="transmembrane region" description="Helical" evidence="6">
    <location>
        <begin position="119"/>
        <end position="145"/>
    </location>
</feature>
<comment type="caution">
    <text evidence="6">Lacks conserved residue(s) required for the propagation of feature annotation.</text>
</comment>
<dbReference type="Proteomes" id="UP001485043">
    <property type="component" value="Unassembled WGS sequence"/>
</dbReference>
<evidence type="ECO:0000256" key="7">
    <source>
        <dbReference type="SAM" id="MobiDB-lite"/>
    </source>
</evidence>
<evidence type="ECO:0000256" key="4">
    <source>
        <dbReference type="ARBA" id="ARBA00022989"/>
    </source>
</evidence>
<dbReference type="PANTHER" id="PTHR12385:SF98">
    <property type="entry name" value="CHOLINE TRANSPORTER-LIKE PROTEIN"/>
    <property type="match status" value="1"/>
</dbReference>
<name>A0AAW1SII9_9CHLO</name>
<evidence type="ECO:0000256" key="2">
    <source>
        <dbReference type="ARBA" id="ARBA00007168"/>
    </source>
</evidence>
<dbReference type="Pfam" id="PF04515">
    <property type="entry name" value="Choline_transpo"/>
    <property type="match status" value="1"/>
</dbReference>
<dbReference type="PANTHER" id="PTHR12385">
    <property type="entry name" value="CHOLINE TRANSPORTER-LIKE (SLC FAMILY 44)"/>
    <property type="match status" value="1"/>
</dbReference>
<sequence length="249" mass="26423">MAQWYFSPAGTSTQGTTKRALGHALGPSFGSLSIGSAILTIVQLLRNAIEQAQEKQREEGGGTSIVTMIFACLAEVLFQFVEFLTKFATVRCAITGEAFFKAGRNAVDLLKRNALSTGAVWFFPPIIIQITSFTLSIALGLLVGLGVRLTWPDPGSILRAAIALGIIGAVLSLVVLLFLGNILLDVVDAVYFCYAMDLDSQRVTRQDIHDVISKVPGPKGVAVEQPGGEVAYGAPSAGNRRPPQTSTAV</sequence>
<evidence type="ECO:0000256" key="1">
    <source>
        <dbReference type="ARBA" id="ARBA00004141"/>
    </source>
</evidence>
<organism evidence="8 9">
    <name type="scientific">Apatococcus fuscideae</name>
    <dbReference type="NCBI Taxonomy" id="2026836"/>
    <lineage>
        <taxon>Eukaryota</taxon>
        <taxon>Viridiplantae</taxon>
        <taxon>Chlorophyta</taxon>
        <taxon>core chlorophytes</taxon>
        <taxon>Trebouxiophyceae</taxon>
        <taxon>Chlorellales</taxon>
        <taxon>Chlorellaceae</taxon>
        <taxon>Apatococcus</taxon>
    </lineage>
</organism>
<comment type="similarity">
    <text evidence="2 6">Belongs to the CTL (choline transporter-like) family.</text>
</comment>
<feature type="transmembrane region" description="Helical" evidence="6">
    <location>
        <begin position="29"/>
        <end position="49"/>
    </location>
</feature>
<accession>A0AAW1SII9</accession>
<keyword evidence="3 6" id="KW-0812">Transmembrane</keyword>
<gene>
    <name evidence="8" type="ORF">WJX84_002167</name>
</gene>
<evidence type="ECO:0000313" key="8">
    <source>
        <dbReference type="EMBL" id="KAK9846092.1"/>
    </source>
</evidence>
<comment type="subcellular location">
    <subcellularLocation>
        <location evidence="6">Cell membrane</location>
        <topology evidence="6">Multi-pass membrane protein</topology>
    </subcellularLocation>
    <subcellularLocation>
        <location evidence="1">Membrane</location>
        <topology evidence="1">Multi-pass membrane protein</topology>
    </subcellularLocation>
</comment>
<dbReference type="AlphaFoldDB" id="A0AAW1SII9"/>
<proteinExistence type="inferred from homology"/>
<evidence type="ECO:0000256" key="3">
    <source>
        <dbReference type="ARBA" id="ARBA00022692"/>
    </source>
</evidence>
<keyword evidence="9" id="KW-1185">Reference proteome</keyword>
<dbReference type="GO" id="GO:0005886">
    <property type="term" value="C:plasma membrane"/>
    <property type="evidence" value="ECO:0007669"/>
    <property type="project" value="UniProtKB-SubCell"/>
</dbReference>
<dbReference type="InterPro" id="IPR007603">
    <property type="entry name" value="Choline_transptr-like"/>
</dbReference>
<evidence type="ECO:0000256" key="5">
    <source>
        <dbReference type="ARBA" id="ARBA00023136"/>
    </source>
</evidence>
<comment type="function">
    <text evidence="6">Choline transporter.</text>
</comment>
<feature type="transmembrane region" description="Helical" evidence="6">
    <location>
        <begin position="61"/>
        <end position="81"/>
    </location>
</feature>
<feature type="transmembrane region" description="Helical" evidence="6">
    <location>
        <begin position="157"/>
        <end position="184"/>
    </location>
</feature>
<keyword evidence="5 6" id="KW-0472">Membrane</keyword>
<feature type="region of interest" description="Disordered" evidence="7">
    <location>
        <begin position="224"/>
        <end position="249"/>
    </location>
</feature>
<keyword evidence="4 6" id="KW-1133">Transmembrane helix</keyword>
<dbReference type="EMBL" id="JALJOV010001567">
    <property type="protein sequence ID" value="KAK9846092.1"/>
    <property type="molecule type" value="Genomic_DNA"/>
</dbReference>
<evidence type="ECO:0000313" key="9">
    <source>
        <dbReference type="Proteomes" id="UP001485043"/>
    </source>
</evidence>
<comment type="caution">
    <text evidence="8">The sequence shown here is derived from an EMBL/GenBank/DDBJ whole genome shotgun (WGS) entry which is preliminary data.</text>
</comment>